<protein>
    <submittedName>
        <fullName evidence="1">Uncharacterized protein</fullName>
    </submittedName>
</protein>
<evidence type="ECO:0000313" key="2">
    <source>
        <dbReference type="Proteomes" id="UP000002484"/>
    </source>
</evidence>
<keyword evidence="2" id="KW-1185">Reference proteome</keyword>
<dbReference type="AlphaFoldDB" id="E3J544"/>
<sequence length="50" mass="5914">MRWRRACWRQARPDGIRVPNLIAGAQRRQLPDAVAYTWMVMQATLRYPSV</sequence>
<reference evidence="1 2" key="1">
    <citation type="submission" date="2010-10" db="EMBL/GenBank/DDBJ databases">
        <title>Complete sequence of Frankia sp. EuI1c.</title>
        <authorList>
            <consortium name="US DOE Joint Genome Institute"/>
            <person name="Lucas S."/>
            <person name="Copeland A."/>
            <person name="Lapidus A."/>
            <person name="Cheng J.-F."/>
            <person name="Bruce D."/>
            <person name="Goodwin L."/>
            <person name="Pitluck S."/>
            <person name="Chertkov O."/>
            <person name="Detter J.C."/>
            <person name="Han C."/>
            <person name="Tapia R."/>
            <person name="Land M."/>
            <person name="Hauser L."/>
            <person name="Jeffries C."/>
            <person name="Kyrpides N."/>
            <person name="Ivanova N."/>
            <person name="Mikhailova N."/>
            <person name="Beauchemin N."/>
            <person name="Sen A."/>
            <person name="Sur S.A."/>
            <person name="Gtari M."/>
            <person name="Wall L."/>
            <person name="Tisa L."/>
            <person name="Woyke T."/>
        </authorList>
    </citation>
    <scope>NUCLEOTIDE SEQUENCE [LARGE SCALE GENOMIC DNA]</scope>
    <source>
        <strain evidence="2">DSM 45817 / CECT 9037 / EuI1c</strain>
    </source>
</reference>
<name>E3J544_PSEI1</name>
<dbReference type="KEGG" id="fri:FraEuI1c_1429"/>
<dbReference type="InParanoid" id="E3J544"/>
<accession>E3J544</accession>
<organism evidence="1 2">
    <name type="scientific">Pseudofrankia inefficax (strain DSM 45817 / CECT 9037 / DDB 130130 / EuI1c)</name>
    <name type="common">Frankia inefficax</name>
    <dbReference type="NCBI Taxonomy" id="298654"/>
    <lineage>
        <taxon>Bacteria</taxon>
        <taxon>Bacillati</taxon>
        <taxon>Actinomycetota</taxon>
        <taxon>Actinomycetes</taxon>
        <taxon>Frankiales</taxon>
        <taxon>Frankiaceae</taxon>
        <taxon>Pseudofrankia</taxon>
    </lineage>
</organism>
<gene>
    <name evidence="1" type="ordered locus">FraEuI1c_1429</name>
</gene>
<dbReference type="HOGENOM" id="CLU_3118133_0_0_11"/>
<dbReference type="EMBL" id="CP002299">
    <property type="protein sequence ID" value="ADP79495.1"/>
    <property type="molecule type" value="Genomic_DNA"/>
</dbReference>
<dbReference type="Proteomes" id="UP000002484">
    <property type="component" value="Chromosome"/>
</dbReference>
<proteinExistence type="predicted"/>
<evidence type="ECO:0000313" key="1">
    <source>
        <dbReference type="EMBL" id="ADP79495.1"/>
    </source>
</evidence>